<protein>
    <submittedName>
        <fullName evidence="3">CBS domain-containing protein</fullName>
    </submittedName>
</protein>
<evidence type="ECO:0000313" key="3">
    <source>
        <dbReference type="EMBL" id="WDR02080.1"/>
    </source>
</evidence>
<dbReference type="PROSITE" id="PS51371">
    <property type="entry name" value="CBS"/>
    <property type="match status" value="1"/>
</dbReference>
<keyword evidence="4" id="KW-1185">Reference proteome</keyword>
<proteinExistence type="predicted"/>
<dbReference type="Pfam" id="PF00571">
    <property type="entry name" value="CBS"/>
    <property type="match status" value="1"/>
</dbReference>
<evidence type="ECO:0000259" key="2">
    <source>
        <dbReference type="PROSITE" id="PS51371"/>
    </source>
</evidence>
<sequence>MSPNQLRVAYADEYLDSVADRLSEANIAHLPVVSPDDHTLVGYLGWKDLMRANTRLNEEESNRISFLPGKDAKPGRAGG</sequence>
<feature type="domain" description="CBS" evidence="2">
    <location>
        <begin position="1"/>
        <end position="59"/>
    </location>
</feature>
<organism evidence="3 4">
    <name type="scientific">Devosia algicola</name>
    <dbReference type="NCBI Taxonomy" id="3026418"/>
    <lineage>
        <taxon>Bacteria</taxon>
        <taxon>Pseudomonadati</taxon>
        <taxon>Pseudomonadota</taxon>
        <taxon>Alphaproteobacteria</taxon>
        <taxon>Hyphomicrobiales</taxon>
        <taxon>Devosiaceae</taxon>
        <taxon>Devosia</taxon>
    </lineage>
</organism>
<dbReference type="InterPro" id="IPR000644">
    <property type="entry name" value="CBS_dom"/>
</dbReference>
<dbReference type="EMBL" id="CP118246">
    <property type="protein sequence ID" value="WDR02080.1"/>
    <property type="molecule type" value="Genomic_DNA"/>
</dbReference>
<evidence type="ECO:0000313" key="4">
    <source>
        <dbReference type="Proteomes" id="UP001220530"/>
    </source>
</evidence>
<evidence type="ECO:0000256" key="1">
    <source>
        <dbReference type="PROSITE-ProRule" id="PRU00703"/>
    </source>
</evidence>
<accession>A0ABY7YLW3</accession>
<keyword evidence="1" id="KW-0129">CBS domain</keyword>
<name>A0ABY7YLW3_9HYPH</name>
<gene>
    <name evidence="3" type="ORF">PSQ19_15610</name>
</gene>
<dbReference type="SUPFAM" id="SSF54631">
    <property type="entry name" value="CBS-domain pair"/>
    <property type="match status" value="1"/>
</dbReference>
<dbReference type="Proteomes" id="UP001220530">
    <property type="component" value="Chromosome"/>
</dbReference>
<dbReference type="Gene3D" id="3.10.580.10">
    <property type="entry name" value="CBS-domain"/>
    <property type="match status" value="1"/>
</dbReference>
<dbReference type="InterPro" id="IPR046342">
    <property type="entry name" value="CBS_dom_sf"/>
</dbReference>
<reference evidence="3 4" key="1">
    <citation type="submission" date="2023-02" db="EMBL/GenBank/DDBJ databases">
        <title>Devosia algicola sp. nov., isolated from the phycosphere of marine algae.</title>
        <authorList>
            <person name="Kim J.M."/>
            <person name="Lee J.K."/>
            <person name="Choi B.J."/>
            <person name="Bayburt H."/>
            <person name="Jeon C.O."/>
        </authorList>
    </citation>
    <scope>NUCLEOTIDE SEQUENCE [LARGE SCALE GENOMIC DNA]</scope>
    <source>
        <strain evidence="3 4">G20-9</strain>
    </source>
</reference>